<dbReference type="PROSITE" id="PS51257">
    <property type="entry name" value="PROKAR_LIPOPROTEIN"/>
    <property type="match status" value="1"/>
</dbReference>
<protein>
    <recommendedName>
        <fullName evidence="4">Lipoprotein</fullName>
    </recommendedName>
</protein>
<evidence type="ECO:0000313" key="2">
    <source>
        <dbReference type="EMBL" id="GAJ28684.1"/>
    </source>
</evidence>
<reference evidence="3" key="1">
    <citation type="journal article" date="2014" name="FEMS Microbiol. Lett.">
        <title>Draft Genomic DNA Sequence of the Facultatively Methylotrophic Bacterium Acidomonas methanolica type strain MB58.</title>
        <authorList>
            <person name="Higashiura N."/>
            <person name="Hadano H."/>
            <person name="Hirakawa H."/>
            <person name="Matsutani M."/>
            <person name="Takabe S."/>
            <person name="Matsushita K."/>
            <person name="Azuma Y."/>
        </authorList>
    </citation>
    <scope>NUCLEOTIDE SEQUENCE [LARGE SCALE GENOMIC DNA]</scope>
    <source>
        <strain evidence="3">MB58</strain>
    </source>
</reference>
<keyword evidence="3" id="KW-1185">Reference proteome</keyword>
<sequence length="343" mass="36139">MPPRSPIPRCPRRLASAQPASWAGCAGFSNDDTTDRSRLQPPNRTPRQRSPRPMPALTFAPAFVRRCRFLVACCALLLPLGLASCADDEAEQNFPPLTYTYLSQLHLNVGRIGIVDQSPPGTVPGDISAKSPVPPQQALEEMARDRLIASGVEGSATFTITRASILHEPGGTLQGDLNVQVSILTPTGAPAGYAEAHVSRTMNPGDRDPESRAVLYDFTSQMMQDMNVELEYQIKKTLHDWLVDATGAPLDQTIQQQSLTSSTRDAAGASPAGETAAPVPAMPEATPAETARPAASALPDAVFPTGAPEAAPSPSDQSATQDAASQTVAHSPKPGTLALPASH</sequence>
<feature type="compositionally biased region" description="Low complexity" evidence="1">
    <location>
        <begin position="256"/>
        <end position="299"/>
    </location>
</feature>
<feature type="compositionally biased region" description="Polar residues" evidence="1">
    <location>
        <begin position="314"/>
        <end position="329"/>
    </location>
</feature>
<comment type="caution">
    <text evidence="2">The sequence shown here is derived from an EMBL/GenBank/DDBJ whole genome shotgun (WGS) entry which is preliminary data.</text>
</comment>
<dbReference type="Proteomes" id="UP000019760">
    <property type="component" value="Unassembled WGS sequence"/>
</dbReference>
<reference evidence="2 3" key="2">
    <citation type="journal article" date="2014" name="FEMS Microbiol. Lett.">
        <title>Draft genomic DNA sequence of the facultatively methylotrophic bacterium Acidomonas methanolica type strain MB58.</title>
        <authorList>
            <person name="Higashiura N."/>
            <person name="Hadano H."/>
            <person name="Hirakawa H."/>
            <person name="Matsutani M."/>
            <person name="Takabe S."/>
            <person name="Matsushita K."/>
            <person name="Azuma Y."/>
        </authorList>
    </citation>
    <scope>NUCLEOTIDE SEQUENCE [LARGE SCALE GENOMIC DNA]</scope>
    <source>
        <strain evidence="2 3">MB58</strain>
    </source>
</reference>
<evidence type="ECO:0000313" key="3">
    <source>
        <dbReference type="Proteomes" id="UP000019760"/>
    </source>
</evidence>
<dbReference type="EMBL" id="BAND01000035">
    <property type="protein sequence ID" value="GAJ28684.1"/>
    <property type="molecule type" value="Genomic_DNA"/>
</dbReference>
<evidence type="ECO:0008006" key="4">
    <source>
        <dbReference type="Google" id="ProtNLM"/>
    </source>
</evidence>
<feature type="region of interest" description="Disordered" evidence="1">
    <location>
        <begin position="1"/>
        <end position="55"/>
    </location>
</feature>
<feature type="region of interest" description="Disordered" evidence="1">
    <location>
        <begin position="256"/>
        <end position="343"/>
    </location>
</feature>
<evidence type="ECO:0000256" key="1">
    <source>
        <dbReference type="SAM" id="MobiDB-lite"/>
    </source>
</evidence>
<gene>
    <name evidence="2" type="ORF">Amme_035_013</name>
</gene>
<accession>A0A023D3Q4</accession>
<dbReference type="AlphaFoldDB" id="A0A023D3Q4"/>
<name>A0A023D3Q4_ACIMT</name>
<organism evidence="2 3">
    <name type="scientific">Acidomonas methanolica NBRC 104435</name>
    <dbReference type="NCBI Taxonomy" id="1231351"/>
    <lineage>
        <taxon>Bacteria</taxon>
        <taxon>Pseudomonadati</taxon>
        <taxon>Pseudomonadota</taxon>
        <taxon>Alphaproteobacteria</taxon>
        <taxon>Acetobacterales</taxon>
        <taxon>Acetobacteraceae</taxon>
        <taxon>Acidomonas</taxon>
    </lineage>
</organism>
<proteinExistence type="predicted"/>